<sequence length="249" mass="25268">MSEHAPDRLWSGIEITKVIAGTLAAVTAAVIGSFLGVAGTLAGAAVASVVGSIGTEIYQRSLNRGAKRLSTIAPTFVKAPAAVGTPEVAAATEEDLPSHTVPEPARKRQVRWGRAAMLASAVFVLAMGAIWMSEKAFGEPLSTKVGVTDTTGTTLGNTVGNNSSTDRPAPAPPVAPSEQPSTDATDDPDPTATTEPATSPTDTTTEPTTAPTTGPADTATEPATPDGTGEQDQQQQPNQDVAPDQGATE</sequence>
<feature type="compositionally biased region" description="Low complexity" evidence="1">
    <location>
        <begin position="190"/>
        <end position="249"/>
    </location>
</feature>
<name>A0A919VQB6_9ACTN</name>
<evidence type="ECO:0000313" key="4">
    <source>
        <dbReference type="Proteomes" id="UP000681340"/>
    </source>
</evidence>
<dbReference type="Proteomes" id="UP000681340">
    <property type="component" value="Unassembled WGS sequence"/>
</dbReference>
<dbReference type="AlphaFoldDB" id="A0A919VQB6"/>
<evidence type="ECO:0000256" key="2">
    <source>
        <dbReference type="SAM" id="Phobius"/>
    </source>
</evidence>
<dbReference type="EMBL" id="BOQL01000041">
    <property type="protein sequence ID" value="GIM72371.1"/>
    <property type="molecule type" value="Genomic_DNA"/>
</dbReference>
<keyword evidence="4" id="KW-1185">Reference proteome</keyword>
<accession>A0A919VQB6</accession>
<keyword evidence="2" id="KW-1133">Transmembrane helix</keyword>
<protein>
    <submittedName>
        <fullName evidence="3">Uncharacterized protein</fullName>
    </submittedName>
</protein>
<feature type="transmembrane region" description="Helical" evidence="2">
    <location>
        <begin position="115"/>
        <end position="133"/>
    </location>
</feature>
<evidence type="ECO:0000256" key="1">
    <source>
        <dbReference type="SAM" id="MobiDB-lite"/>
    </source>
</evidence>
<keyword evidence="2" id="KW-0472">Membrane</keyword>
<keyword evidence="2" id="KW-0812">Transmembrane</keyword>
<feature type="transmembrane region" description="Helical" evidence="2">
    <location>
        <begin position="12"/>
        <end position="31"/>
    </location>
</feature>
<reference evidence="3" key="1">
    <citation type="submission" date="2021-03" db="EMBL/GenBank/DDBJ databases">
        <title>Whole genome shotgun sequence of Actinoplanes auranticolor NBRC 12245.</title>
        <authorList>
            <person name="Komaki H."/>
            <person name="Tamura T."/>
        </authorList>
    </citation>
    <scope>NUCLEOTIDE SEQUENCE</scope>
    <source>
        <strain evidence="3">NBRC 12245</strain>
    </source>
</reference>
<evidence type="ECO:0000313" key="3">
    <source>
        <dbReference type="EMBL" id="GIM72371.1"/>
    </source>
</evidence>
<organism evidence="3 4">
    <name type="scientific">Actinoplanes auranticolor</name>
    <dbReference type="NCBI Taxonomy" id="47988"/>
    <lineage>
        <taxon>Bacteria</taxon>
        <taxon>Bacillati</taxon>
        <taxon>Actinomycetota</taxon>
        <taxon>Actinomycetes</taxon>
        <taxon>Micromonosporales</taxon>
        <taxon>Micromonosporaceae</taxon>
        <taxon>Actinoplanes</taxon>
    </lineage>
</organism>
<proteinExistence type="predicted"/>
<gene>
    <name evidence="3" type="ORF">Aau02nite_50660</name>
</gene>
<feature type="region of interest" description="Disordered" evidence="1">
    <location>
        <begin position="147"/>
        <end position="249"/>
    </location>
</feature>
<feature type="transmembrane region" description="Helical" evidence="2">
    <location>
        <begin position="37"/>
        <end position="58"/>
    </location>
</feature>
<dbReference type="RefSeq" id="WP_212991022.1">
    <property type="nucleotide sequence ID" value="NZ_BAABEA010000005.1"/>
</dbReference>
<feature type="compositionally biased region" description="Low complexity" evidence="1">
    <location>
        <begin position="147"/>
        <end position="165"/>
    </location>
</feature>
<comment type="caution">
    <text evidence="3">The sequence shown here is derived from an EMBL/GenBank/DDBJ whole genome shotgun (WGS) entry which is preliminary data.</text>
</comment>